<dbReference type="EMBL" id="LUGG01000001">
    <property type="protein sequence ID" value="OBZ78536.1"/>
    <property type="molecule type" value="Genomic_DNA"/>
</dbReference>
<comment type="caution">
    <text evidence="1">The sequence shown here is derived from an EMBL/GenBank/DDBJ whole genome shotgun (WGS) entry which is preliminary data.</text>
</comment>
<evidence type="ECO:0000313" key="2">
    <source>
        <dbReference type="Proteomes" id="UP000092993"/>
    </source>
</evidence>
<evidence type="ECO:0000313" key="1">
    <source>
        <dbReference type="EMBL" id="OBZ78536.1"/>
    </source>
</evidence>
<keyword evidence="2" id="KW-1185">Reference proteome</keyword>
<organism evidence="1 2">
    <name type="scientific">Grifola frondosa</name>
    <name type="common">Maitake</name>
    <name type="synonym">Polyporus frondosus</name>
    <dbReference type="NCBI Taxonomy" id="5627"/>
    <lineage>
        <taxon>Eukaryota</taxon>
        <taxon>Fungi</taxon>
        <taxon>Dikarya</taxon>
        <taxon>Basidiomycota</taxon>
        <taxon>Agaricomycotina</taxon>
        <taxon>Agaricomycetes</taxon>
        <taxon>Polyporales</taxon>
        <taxon>Grifolaceae</taxon>
        <taxon>Grifola</taxon>
    </lineage>
</organism>
<gene>
    <name evidence="1" type="ORF">A0H81_00407</name>
</gene>
<reference evidence="1 2" key="1">
    <citation type="submission" date="2016-03" db="EMBL/GenBank/DDBJ databases">
        <title>Whole genome sequencing of Grifola frondosa 9006-11.</title>
        <authorList>
            <person name="Min B."/>
            <person name="Park H."/>
            <person name="Kim J.-G."/>
            <person name="Cho H."/>
            <person name="Oh Y.-L."/>
            <person name="Kong W.-S."/>
            <person name="Choi I.-G."/>
        </authorList>
    </citation>
    <scope>NUCLEOTIDE SEQUENCE [LARGE SCALE GENOMIC DNA]</scope>
    <source>
        <strain evidence="1 2">9006-11</strain>
    </source>
</reference>
<dbReference type="AlphaFoldDB" id="A0A1C7MQ46"/>
<accession>A0A1C7MQ46</accession>
<sequence>MGCITTLQLYLAGTGRPAEDDIRDAWPAEIAALEAVAESLSAEQAQKVWEVYGGRRRRISLV</sequence>
<dbReference type="Proteomes" id="UP000092993">
    <property type="component" value="Unassembled WGS sequence"/>
</dbReference>
<proteinExistence type="predicted"/>
<protein>
    <submittedName>
        <fullName evidence="1">Uncharacterized protein</fullName>
    </submittedName>
</protein>
<name>A0A1C7MQ46_GRIFR</name>